<protein>
    <submittedName>
        <fullName evidence="2">Uncharacterized protein</fullName>
    </submittedName>
</protein>
<dbReference type="PANTHER" id="PTHR33237:SF4">
    <property type="entry name" value="F14O23.12"/>
    <property type="match status" value="1"/>
</dbReference>
<organism evidence="2 3">
    <name type="scientific">Musa balbisiana</name>
    <name type="common">Banana</name>
    <dbReference type="NCBI Taxonomy" id="52838"/>
    <lineage>
        <taxon>Eukaryota</taxon>
        <taxon>Viridiplantae</taxon>
        <taxon>Streptophyta</taxon>
        <taxon>Embryophyta</taxon>
        <taxon>Tracheophyta</taxon>
        <taxon>Spermatophyta</taxon>
        <taxon>Magnoliopsida</taxon>
        <taxon>Liliopsida</taxon>
        <taxon>Zingiberales</taxon>
        <taxon>Musaceae</taxon>
        <taxon>Musa</taxon>
    </lineage>
</organism>
<evidence type="ECO:0000313" key="2">
    <source>
        <dbReference type="EMBL" id="THU52434.1"/>
    </source>
</evidence>
<feature type="transmembrane region" description="Helical" evidence="1">
    <location>
        <begin position="20"/>
        <end position="37"/>
    </location>
</feature>
<dbReference type="EMBL" id="PYDT01000008">
    <property type="protein sequence ID" value="THU52434.1"/>
    <property type="molecule type" value="Genomic_DNA"/>
</dbReference>
<keyword evidence="1" id="KW-0812">Transmembrane</keyword>
<keyword evidence="1" id="KW-0472">Membrane</keyword>
<gene>
    <name evidence="2" type="ORF">C4D60_Mb10t03950</name>
</gene>
<sequence>MPRLLPLDSLIAGTTKASLGAAATFLLLCAFALMACASHGRRWCRRRPEPVISVHQVQPGSEEAEACVWQKSILMGGKCELPDFSGVVAYDSKGNIVAPGRPRAALALK</sequence>
<dbReference type="STRING" id="52838.A0A4S8IVV2"/>
<dbReference type="PANTHER" id="PTHR33237">
    <property type="entry name" value="F2P16.13 PROTEIN-RELATED"/>
    <property type="match status" value="1"/>
</dbReference>
<evidence type="ECO:0000313" key="3">
    <source>
        <dbReference type="Proteomes" id="UP000317650"/>
    </source>
</evidence>
<keyword evidence="3" id="KW-1185">Reference proteome</keyword>
<proteinExistence type="predicted"/>
<evidence type="ECO:0000256" key="1">
    <source>
        <dbReference type="SAM" id="Phobius"/>
    </source>
</evidence>
<dbReference type="Proteomes" id="UP000317650">
    <property type="component" value="Chromosome 10"/>
</dbReference>
<comment type="caution">
    <text evidence="2">The sequence shown here is derived from an EMBL/GenBank/DDBJ whole genome shotgun (WGS) entry which is preliminary data.</text>
</comment>
<keyword evidence="1" id="KW-1133">Transmembrane helix</keyword>
<name>A0A4S8IVV2_MUSBA</name>
<reference evidence="2 3" key="1">
    <citation type="journal article" date="2019" name="Nat. Plants">
        <title>Genome sequencing of Musa balbisiana reveals subgenome evolution and function divergence in polyploid bananas.</title>
        <authorList>
            <person name="Yao X."/>
        </authorList>
    </citation>
    <scope>NUCLEOTIDE SEQUENCE [LARGE SCALE GENOMIC DNA]</scope>
    <source>
        <strain evidence="3">cv. DH-PKW</strain>
        <tissue evidence="2">Leaves</tissue>
    </source>
</reference>
<accession>A0A4S8IVV2</accession>
<dbReference type="AlphaFoldDB" id="A0A4S8IVV2"/>